<reference evidence="1 2" key="1">
    <citation type="journal article" date="2013" name="Genome Announc.">
        <title>Whole-Genome Sequence of Microcystis aeruginosa TAIHU98, a Nontoxic Bloom-Forming Strain Isolated from Taihu Lake, China.</title>
        <authorList>
            <person name="Yang C."/>
            <person name="Zhang W."/>
            <person name="Ren M."/>
            <person name="Song L."/>
            <person name="Li T."/>
            <person name="Zhao J."/>
        </authorList>
    </citation>
    <scope>NUCLEOTIDE SEQUENCE [LARGE SCALE GENOMIC DNA]</scope>
    <source>
        <strain evidence="1 2">TAIHU98</strain>
    </source>
</reference>
<gene>
    <name evidence="1" type="ORF">O53_4685</name>
</gene>
<dbReference type="AlphaFoldDB" id="L7E254"/>
<dbReference type="EMBL" id="ANKQ01000003">
    <property type="protein sequence ID" value="ELP52956.1"/>
    <property type="molecule type" value="Genomic_DNA"/>
</dbReference>
<evidence type="ECO:0000313" key="2">
    <source>
        <dbReference type="Proteomes" id="UP000010932"/>
    </source>
</evidence>
<sequence>MPSQPAVITHFRSKVCLNNRLPPPFWLLPLPVASPLTG</sequence>
<dbReference type="Proteomes" id="UP000010932">
    <property type="component" value="Unassembled WGS sequence"/>
</dbReference>
<name>L7E254_MICAE</name>
<comment type="caution">
    <text evidence="1">The sequence shown here is derived from an EMBL/GenBank/DDBJ whole genome shotgun (WGS) entry which is preliminary data.</text>
</comment>
<organism evidence="1 2">
    <name type="scientific">Microcystis aeruginosa TAIHU98</name>
    <dbReference type="NCBI Taxonomy" id="1134457"/>
    <lineage>
        <taxon>Bacteria</taxon>
        <taxon>Bacillati</taxon>
        <taxon>Cyanobacteriota</taxon>
        <taxon>Cyanophyceae</taxon>
        <taxon>Oscillatoriophycideae</taxon>
        <taxon>Chroococcales</taxon>
        <taxon>Microcystaceae</taxon>
        <taxon>Microcystis</taxon>
    </lineage>
</organism>
<protein>
    <submittedName>
        <fullName evidence="1">Uncharacterized protein</fullName>
    </submittedName>
</protein>
<accession>L7E254</accession>
<evidence type="ECO:0000313" key="1">
    <source>
        <dbReference type="EMBL" id="ELP52956.1"/>
    </source>
</evidence>
<proteinExistence type="predicted"/>